<reference evidence="1 2" key="1">
    <citation type="journal article" date="2016" name="Proc. Natl. Acad. Sci. U.S.A.">
        <title>Comparative genomics of biotechnologically important yeasts.</title>
        <authorList>
            <person name="Riley R."/>
            <person name="Haridas S."/>
            <person name="Wolfe K.H."/>
            <person name="Lopes M.R."/>
            <person name="Hittinger C.T."/>
            <person name="Goeker M."/>
            <person name="Salamov A.A."/>
            <person name="Wisecaver J.H."/>
            <person name="Long T.M."/>
            <person name="Calvey C.H."/>
            <person name="Aerts A.L."/>
            <person name="Barry K.W."/>
            <person name="Choi C."/>
            <person name="Clum A."/>
            <person name="Coughlan A.Y."/>
            <person name="Deshpande S."/>
            <person name="Douglass A.P."/>
            <person name="Hanson S.J."/>
            <person name="Klenk H.-P."/>
            <person name="LaButti K.M."/>
            <person name="Lapidus A."/>
            <person name="Lindquist E.A."/>
            <person name="Lipzen A.M."/>
            <person name="Meier-Kolthoff J.P."/>
            <person name="Ohm R.A."/>
            <person name="Otillar R.P."/>
            <person name="Pangilinan J.L."/>
            <person name="Peng Y."/>
            <person name="Rokas A."/>
            <person name="Rosa C.A."/>
            <person name="Scheuner C."/>
            <person name="Sibirny A.A."/>
            <person name="Slot J.C."/>
            <person name="Stielow J.B."/>
            <person name="Sun H."/>
            <person name="Kurtzman C.P."/>
            <person name="Blackwell M."/>
            <person name="Grigoriev I.V."/>
            <person name="Jeffries T.W."/>
        </authorList>
    </citation>
    <scope>NUCLEOTIDE SEQUENCE [LARGE SCALE GENOMIC DNA]</scope>
    <source>
        <strain evidence="2">ATCC 58044 / CBS 1984 / NCYC 433 / NRRL Y-366-8</strain>
    </source>
</reference>
<protein>
    <recommendedName>
        <fullName evidence="3">Alcohol acetyltransferase</fullName>
    </recommendedName>
</protein>
<sequence>MEQPIFKYMVNQDEKSKKELELKIQNGHARPMGHVENLFGIYQREKIYKSFSIICKYNKVINDEALLFHALRPILVEYPLLSAAIVEQKIEDHVKPRPHDYTKVVDKVQLSDVMYELDEEIKALKGCELLEAMNSIVLPYGDDQLTWRLAIIDEFTLAYISNHVLADGITGKNLFQDLQIQFSKLYGSEIPPISPKSLLFNYNTDSTNLTHLPDPSDSVIDYAPPYSFIPEYLLNRFIISKFCPNSHASPGVSINYQTIHISASELSRIKQDLIEHEQDKKITLTPYIQAAWLNALYKTGVYNSKVTNFLLAVDARQYFPQENIDQYKYGLNTSATNKYFHNIKDFTWSWVGYLNDYIKWCVNTKRPLYLLGFLTLDKVVGNKNLDVEVRKTKHDKIRTNTLFSNLGVVESNRKEVVDIEDCIFTQHFNGSFYDFSINAITTRKGGLNFVISSTGNASFSKAKFNEAVLAFKENLIGECCE</sequence>
<dbReference type="AlphaFoldDB" id="A0A1E3P1B2"/>
<dbReference type="PANTHER" id="PTHR28037">
    <property type="entry name" value="ALCOHOL O-ACETYLTRANSFERASE 1-RELATED"/>
    <property type="match status" value="1"/>
</dbReference>
<dbReference type="Proteomes" id="UP000094112">
    <property type="component" value="Unassembled WGS sequence"/>
</dbReference>
<name>A0A1E3P1B2_WICAA</name>
<dbReference type="OrthoDB" id="3979966at2759"/>
<accession>A0A1E3P1B2</accession>
<evidence type="ECO:0000313" key="2">
    <source>
        <dbReference type="Proteomes" id="UP000094112"/>
    </source>
</evidence>
<dbReference type="GeneID" id="30202110"/>
<organism evidence="1 2">
    <name type="scientific">Wickerhamomyces anomalus (strain ATCC 58044 / CBS 1984 / NCYC 433 / NRRL Y-366-8)</name>
    <name type="common">Yeast</name>
    <name type="synonym">Hansenula anomala</name>
    <dbReference type="NCBI Taxonomy" id="683960"/>
    <lineage>
        <taxon>Eukaryota</taxon>
        <taxon>Fungi</taxon>
        <taxon>Dikarya</taxon>
        <taxon>Ascomycota</taxon>
        <taxon>Saccharomycotina</taxon>
        <taxon>Saccharomycetes</taxon>
        <taxon>Phaffomycetales</taxon>
        <taxon>Wickerhamomycetaceae</taxon>
        <taxon>Wickerhamomyces</taxon>
    </lineage>
</organism>
<dbReference type="Pfam" id="PF07247">
    <property type="entry name" value="AATase"/>
    <property type="match status" value="1"/>
</dbReference>
<dbReference type="STRING" id="683960.A0A1E3P1B2"/>
<keyword evidence="2" id="KW-1185">Reference proteome</keyword>
<dbReference type="EMBL" id="KV454211">
    <property type="protein sequence ID" value="ODQ58707.1"/>
    <property type="molecule type" value="Genomic_DNA"/>
</dbReference>
<dbReference type="InterPro" id="IPR052058">
    <property type="entry name" value="Alcohol_O-acetyltransferase"/>
</dbReference>
<proteinExistence type="predicted"/>
<dbReference type="RefSeq" id="XP_019037914.1">
    <property type="nucleotide sequence ID" value="XM_019184864.1"/>
</dbReference>
<evidence type="ECO:0000313" key="1">
    <source>
        <dbReference type="EMBL" id="ODQ58707.1"/>
    </source>
</evidence>
<dbReference type="InterPro" id="IPR010828">
    <property type="entry name" value="Atf2/Sli1-like"/>
</dbReference>
<gene>
    <name evidence="1" type="ORF">WICANDRAFT_79254</name>
</gene>
<evidence type="ECO:0008006" key="3">
    <source>
        <dbReference type="Google" id="ProtNLM"/>
    </source>
</evidence>
<dbReference type="GO" id="GO:0008080">
    <property type="term" value="F:N-acetyltransferase activity"/>
    <property type="evidence" value="ECO:0007669"/>
    <property type="project" value="TreeGrafter"/>
</dbReference>
<dbReference type="PANTHER" id="PTHR28037:SF1">
    <property type="entry name" value="ALCOHOL O-ACETYLTRANSFERASE 1-RELATED"/>
    <property type="match status" value="1"/>
</dbReference>